<protein>
    <submittedName>
        <fullName evidence="5">Glycosyl transferase</fullName>
    </submittedName>
</protein>
<sequence length="427" mass="48539">MTQSPISSDREAASSGAKPLGSKLSDKPSYPPSASVPTQQAHHGIRFDFNFGCRVQLPILGDGKTWHVRLRDLDTGNILFEKTGIPAGLIHSSKRWYVRFGIDVWIESQPQGGVKSEKQVFSHHFEPQNKEILIQFPVGTLGDTLAWMPYANRFAKKHGAHVTCALSGLISPLFEKAYPHIRFFTHEEVIDQKLSDTFYGTYSLGLFFDDVGCDWQPTDFRYVGLHKTAAYILGVPPEEEPAKITLSDESRPLKEPYVCIAVQASSQCKYWNNPTGWREVITWLKEQRYRVVCIDQKAEHGTGVVWNHLPHGAEDQTGNRPLAERARWLKHAAFFIGGSSGLAWLAWSAGCPVIMISGFTHPNNEFETPGRVINWHTCNSCWNDPKERFDHHDFLWCPRHKNSERQFERTKLITSEMVINRIKLIRG</sequence>
<dbReference type="GO" id="GO:0005829">
    <property type="term" value="C:cytosol"/>
    <property type="evidence" value="ECO:0007669"/>
    <property type="project" value="TreeGrafter"/>
</dbReference>
<dbReference type="Gene3D" id="3.40.50.2000">
    <property type="entry name" value="Glycogen Phosphorylase B"/>
    <property type="match status" value="1"/>
</dbReference>
<keyword evidence="2 5" id="KW-0808">Transferase</keyword>
<evidence type="ECO:0000313" key="5">
    <source>
        <dbReference type="EMBL" id="OAJ69054.1"/>
    </source>
</evidence>
<accession>A0A1B6VPD5</accession>
<dbReference type="RefSeq" id="WP_064273054.1">
    <property type="nucleotide sequence ID" value="NZ_LUTU01000003.1"/>
</dbReference>
<comment type="caution">
    <text evidence="5">The sequence shown here is derived from an EMBL/GenBank/DDBJ whole genome shotgun (WGS) entry which is preliminary data.</text>
</comment>
<reference evidence="5 6" key="1">
    <citation type="submission" date="2016-03" db="EMBL/GenBank/DDBJ databases">
        <title>Draft genome sequence of Gluconobacter cerinus strain CECT 9110.</title>
        <authorList>
            <person name="Sainz F."/>
            <person name="Mas A."/>
            <person name="Torija M.J."/>
        </authorList>
    </citation>
    <scope>NUCLEOTIDE SEQUENCE [LARGE SCALE GENOMIC DNA]</scope>
    <source>
        <strain evidence="5 6">CECT 9110</strain>
    </source>
</reference>
<proteinExistence type="predicted"/>
<dbReference type="InterPro" id="IPR002201">
    <property type="entry name" value="Glyco_trans_9"/>
</dbReference>
<evidence type="ECO:0000256" key="1">
    <source>
        <dbReference type="ARBA" id="ARBA00022676"/>
    </source>
</evidence>
<gene>
    <name evidence="5" type="ORF">A0123_00250</name>
</gene>
<dbReference type="InterPro" id="IPR051199">
    <property type="entry name" value="LPS_LOS_Heptosyltrfase"/>
</dbReference>
<dbReference type="SUPFAM" id="SSF53756">
    <property type="entry name" value="UDP-Glycosyltransferase/glycogen phosphorylase"/>
    <property type="match status" value="1"/>
</dbReference>
<dbReference type="Pfam" id="PF01075">
    <property type="entry name" value="Glyco_transf_9"/>
    <property type="match status" value="1"/>
</dbReference>
<dbReference type="NCBIfam" id="TIGR04414">
    <property type="entry name" value="hepto_Aah_TibC"/>
    <property type="match status" value="1"/>
</dbReference>
<dbReference type="PANTHER" id="PTHR30160">
    <property type="entry name" value="TETRAACYLDISACCHARIDE 4'-KINASE-RELATED"/>
    <property type="match status" value="1"/>
</dbReference>
<keyword evidence="1" id="KW-0328">Glycosyltransferase</keyword>
<dbReference type="InterPro" id="IPR030929">
    <property type="entry name" value="Aah/TibC-like"/>
</dbReference>
<dbReference type="PANTHER" id="PTHR30160:SF1">
    <property type="entry name" value="LIPOPOLYSACCHARIDE 1,2-N-ACETYLGLUCOSAMINETRANSFERASE-RELATED"/>
    <property type="match status" value="1"/>
</dbReference>
<dbReference type="GO" id="GO:0009244">
    <property type="term" value="P:lipopolysaccharide core region biosynthetic process"/>
    <property type="evidence" value="ECO:0007669"/>
    <property type="project" value="TreeGrafter"/>
</dbReference>
<evidence type="ECO:0000256" key="3">
    <source>
        <dbReference type="SAM" id="MobiDB-lite"/>
    </source>
</evidence>
<dbReference type="OrthoDB" id="5561008at2"/>
<evidence type="ECO:0000256" key="2">
    <source>
        <dbReference type="ARBA" id="ARBA00022679"/>
    </source>
</evidence>
<dbReference type="Pfam" id="PF21129">
    <property type="entry name" value="TibC_1st"/>
    <property type="match status" value="1"/>
</dbReference>
<feature type="domain" description="Autotransproter heptosyltransferase TibC/BAHTCr-like N-terminal" evidence="4">
    <location>
        <begin position="43"/>
        <end position="106"/>
    </location>
</feature>
<dbReference type="InterPro" id="IPR049327">
    <property type="entry name" value="TibC/BAHTCr-like_N"/>
</dbReference>
<dbReference type="EMBL" id="LUTU01000003">
    <property type="protein sequence ID" value="OAJ69054.1"/>
    <property type="molecule type" value="Genomic_DNA"/>
</dbReference>
<evidence type="ECO:0000259" key="4">
    <source>
        <dbReference type="Pfam" id="PF21129"/>
    </source>
</evidence>
<evidence type="ECO:0000313" key="6">
    <source>
        <dbReference type="Proteomes" id="UP000077786"/>
    </source>
</evidence>
<dbReference type="AlphaFoldDB" id="A0A1B6VPD5"/>
<dbReference type="PATRIC" id="fig|38307.3.peg.262"/>
<name>A0A1B6VPD5_9PROT</name>
<dbReference type="CDD" id="cd03789">
    <property type="entry name" value="GT9_LPS_heptosyltransferase"/>
    <property type="match status" value="1"/>
</dbReference>
<dbReference type="GO" id="GO:0008713">
    <property type="term" value="F:ADP-heptose-lipopolysaccharide heptosyltransferase activity"/>
    <property type="evidence" value="ECO:0007669"/>
    <property type="project" value="TreeGrafter"/>
</dbReference>
<feature type="region of interest" description="Disordered" evidence="3">
    <location>
        <begin position="1"/>
        <end position="38"/>
    </location>
</feature>
<organism evidence="5 6">
    <name type="scientific">Gluconobacter cerinus</name>
    <dbReference type="NCBI Taxonomy" id="38307"/>
    <lineage>
        <taxon>Bacteria</taxon>
        <taxon>Pseudomonadati</taxon>
        <taxon>Pseudomonadota</taxon>
        <taxon>Alphaproteobacteria</taxon>
        <taxon>Acetobacterales</taxon>
        <taxon>Acetobacteraceae</taxon>
        <taxon>Gluconobacter</taxon>
    </lineage>
</organism>
<dbReference type="Proteomes" id="UP000077786">
    <property type="component" value="Unassembled WGS sequence"/>
</dbReference>